<accession>A0A2T2N393</accession>
<dbReference type="AlphaFoldDB" id="A0A2T2N393"/>
<gene>
    <name evidence="2" type="ORF">BS50DRAFT_223211</name>
</gene>
<dbReference type="EMBL" id="KZ678153">
    <property type="protein sequence ID" value="PSN59726.1"/>
    <property type="molecule type" value="Genomic_DNA"/>
</dbReference>
<keyword evidence="3" id="KW-1185">Reference proteome</keyword>
<name>A0A2T2N393_CORCC</name>
<evidence type="ECO:0000313" key="3">
    <source>
        <dbReference type="Proteomes" id="UP000240883"/>
    </source>
</evidence>
<evidence type="ECO:0000256" key="1">
    <source>
        <dbReference type="SAM" id="MobiDB-lite"/>
    </source>
</evidence>
<proteinExistence type="predicted"/>
<reference evidence="2 3" key="1">
    <citation type="journal article" date="2018" name="Front. Microbiol.">
        <title>Genome-Wide Analysis of Corynespora cassiicola Leaf Fall Disease Putative Effectors.</title>
        <authorList>
            <person name="Lopez D."/>
            <person name="Ribeiro S."/>
            <person name="Label P."/>
            <person name="Fumanal B."/>
            <person name="Venisse J.S."/>
            <person name="Kohler A."/>
            <person name="de Oliveira R.R."/>
            <person name="Labutti K."/>
            <person name="Lipzen A."/>
            <person name="Lail K."/>
            <person name="Bauer D."/>
            <person name="Ohm R.A."/>
            <person name="Barry K.W."/>
            <person name="Spatafora J."/>
            <person name="Grigoriev I.V."/>
            <person name="Martin F.M."/>
            <person name="Pujade-Renaud V."/>
        </authorList>
    </citation>
    <scope>NUCLEOTIDE SEQUENCE [LARGE SCALE GENOMIC DNA]</scope>
    <source>
        <strain evidence="2 3">Philippines</strain>
    </source>
</reference>
<sequence>MQHSPNSSLASPCYHQMRRHRRTQPLLCAQGTAPATHLSAGHRYSQYLTRAAAHDPDIPNIATVVSNANPQSKLHVLQLRCISTASPAQSAKQSQSESAGSSSGLWNKFSRAAIIEHDIIRPAAPNLGTQTESTNRPSTNTSLAHGTARGIEMHRTFADAALSLHPSAPAINLLEDAETPPMDAYRFYCRTRQHMGERLGVTLHVSASGRASLPACRLPLAACYCVLDLRARSLSYPLYHVVERTAVSAPDPRSSLARRCRNAIGSGTGTFNGDHDECRNTSLTVARVLRPVPQLSSGSTALQSHEAVPAGPTGLCSGARAPLGPRSRAWEGKSNDAMPEPSRRHSTWRSHCRPCPAERFPYSTPTLVETEGCRPGYDTGRPPSGLSTGQFDAHVDCETA</sequence>
<protein>
    <submittedName>
        <fullName evidence="2">Uncharacterized protein</fullName>
    </submittedName>
</protein>
<evidence type="ECO:0000313" key="2">
    <source>
        <dbReference type="EMBL" id="PSN59726.1"/>
    </source>
</evidence>
<organism evidence="2 3">
    <name type="scientific">Corynespora cassiicola Philippines</name>
    <dbReference type="NCBI Taxonomy" id="1448308"/>
    <lineage>
        <taxon>Eukaryota</taxon>
        <taxon>Fungi</taxon>
        <taxon>Dikarya</taxon>
        <taxon>Ascomycota</taxon>
        <taxon>Pezizomycotina</taxon>
        <taxon>Dothideomycetes</taxon>
        <taxon>Pleosporomycetidae</taxon>
        <taxon>Pleosporales</taxon>
        <taxon>Corynesporascaceae</taxon>
        <taxon>Corynespora</taxon>
    </lineage>
</organism>
<feature type="region of interest" description="Disordered" evidence="1">
    <location>
        <begin position="374"/>
        <end position="400"/>
    </location>
</feature>
<dbReference type="Proteomes" id="UP000240883">
    <property type="component" value="Unassembled WGS sequence"/>
</dbReference>
<feature type="region of interest" description="Disordered" evidence="1">
    <location>
        <begin position="305"/>
        <end position="350"/>
    </location>
</feature>